<keyword evidence="1" id="KW-1133">Transmembrane helix</keyword>
<keyword evidence="1" id="KW-0472">Membrane</keyword>
<feature type="transmembrane region" description="Helical" evidence="1">
    <location>
        <begin position="54"/>
        <end position="74"/>
    </location>
</feature>
<protein>
    <submittedName>
        <fullName evidence="2">Uncharacterized protein</fullName>
    </submittedName>
</protein>
<dbReference type="AlphaFoldDB" id="A0AAU7DUQ2"/>
<feature type="transmembrane region" description="Helical" evidence="1">
    <location>
        <begin position="86"/>
        <end position="105"/>
    </location>
</feature>
<sequence>MENKTSTFWRMLPKTWGIIFAAQFLWAGFLFLLGLFLPMTLSFSELLTETYLQISWALGPVLAAPLLAIAVAGARVRSHGLTVLRLLLSWAAYFLPVTALALIQGESVFPLIFYTFAVYGNAWAVPIATAILLGKVFYAPMPQTPANSVALGDSWRAPQRTCR</sequence>
<proteinExistence type="predicted"/>
<feature type="transmembrane region" description="Helical" evidence="1">
    <location>
        <begin position="111"/>
        <end position="133"/>
    </location>
</feature>
<evidence type="ECO:0000313" key="2">
    <source>
        <dbReference type="EMBL" id="XBH20713.1"/>
    </source>
</evidence>
<reference evidence="2" key="1">
    <citation type="submission" date="2024-02" db="EMBL/GenBank/DDBJ databases">
        <title>Tomenella chthoni gen. nov. sp. nov., a member of the family Jonesiaceae isolated from bat guano.</title>
        <authorList>
            <person name="Miller S.L."/>
            <person name="King J."/>
            <person name="Sankaranarayanan K."/>
            <person name="Lawson P.A."/>
        </authorList>
    </citation>
    <scope>NUCLEOTIDE SEQUENCE</scope>
    <source>
        <strain evidence="2">BS-20</strain>
    </source>
</reference>
<dbReference type="EMBL" id="CP146203">
    <property type="protein sequence ID" value="XBH20713.1"/>
    <property type="molecule type" value="Genomic_DNA"/>
</dbReference>
<name>A0AAU7DUQ2_9MICO</name>
<accession>A0AAU7DUQ2</accession>
<evidence type="ECO:0000256" key="1">
    <source>
        <dbReference type="SAM" id="Phobius"/>
    </source>
</evidence>
<organism evidence="2">
    <name type="scientific">Jonesiaceae bacterium BS-20</name>
    <dbReference type="NCBI Taxonomy" id="3120821"/>
    <lineage>
        <taxon>Bacteria</taxon>
        <taxon>Bacillati</taxon>
        <taxon>Actinomycetota</taxon>
        <taxon>Actinomycetes</taxon>
        <taxon>Micrococcales</taxon>
        <taxon>Jonesiaceae</taxon>
    </lineage>
</organism>
<gene>
    <name evidence="2" type="ORF">V5R04_10795</name>
</gene>
<keyword evidence="1" id="KW-0812">Transmembrane</keyword>